<dbReference type="RefSeq" id="WP_069590452.1">
    <property type="nucleotide sequence ID" value="NZ_CP017019.1"/>
</dbReference>
<evidence type="ECO:0000313" key="1">
    <source>
        <dbReference type="EMBL" id="AOQ24674.1"/>
    </source>
</evidence>
<organism evidence="1 3">
    <name type="scientific">Neomoorella thermoacetica</name>
    <name type="common">Clostridium thermoaceticum</name>
    <dbReference type="NCBI Taxonomy" id="1525"/>
    <lineage>
        <taxon>Bacteria</taxon>
        <taxon>Bacillati</taxon>
        <taxon>Bacillota</taxon>
        <taxon>Clostridia</taxon>
        <taxon>Neomoorellales</taxon>
        <taxon>Neomoorellaceae</taxon>
        <taxon>Neomoorella</taxon>
    </lineage>
</organism>
<evidence type="ECO:0000313" key="2">
    <source>
        <dbReference type="EMBL" id="TYL12777.1"/>
    </source>
</evidence>
<name>A0AAC9MVE8_NEOTH</name>
<evidence type="ECO:0000313" key="4">
    <source>
        <dbReference type="Proteomes" id="UP000322283"/>
    </source>
</evidence>
<protein>
    <submittedName>
        <fullName evidence="1">Uncharacterized protein</fullName>
    </submittedName>
</protein>
<reference evidence="2 4" key="2">
    <citation type="submission" date="2019-05" db="EMBL/GenBank/DDBJ databases">
        <title>Genome sequence of Moorella thermoacetica ATCC 33924.</title>
        <authorList>
            <person name="Poehlein A."/>
            <person name="Bengelsdorf F.R."/>
            <person name="Duerre P."/>
            <person name="Daniel R."/>
        </authorList>
    </citation>
    <scope>NUCLEOTIDE SEQUENCE [LARGE SCALE GENOMIC DNA]</scope>
    <source>
        <strain evidence="2 4">ATCC 33924</strain>
    </source>
</reference>
<dbReference type="EMBL" id="VCDX01000006">
    <property type="protein sequence ID" value="TYL12777.1"/>
    <property type="molecule type" value="Genomic_DNA"/>
</dbReference>
<gene>
    <name evidence="1" type="ORF">Maut_02246</name>
    <name evidence="2" type="ORF">MTAT_20190</name>
</gene>
<dbReference type="Proteomes" id="UP000094598">
    <property type="component" value="Chromosome"/>
</dbReference>
<reference evidence="1 3" key="1">
    <citation type="submission" date="2016-08" db="EMBL/GenBank/DDBJ databases">
        <title>Moorella thermoacetica DSM 103132.</title>
        <authorList>
            <person name="Jendresen C.B."/>
            <person name="Redl S.M."/>
            <person name="Jensen T.O."/>
            <person name="Nielsen A.T."/>
        </authorList>
    </citation>
    <scope>NUCLEOTIDE SEQUENCE [LARGE SCALE GENOMIC DNA]</scope>
    <source>
        <strain evidence="1 3">DSM 103132</strain>
    </source>
</reference>
<dbReference type="EMBL" id="CP017019">
    <property type="protein sequence ID" value="AOQ24674.1"/>
    <property type="molecule type" value="Genomic_DNA"/>
</dbReference>
<dbReference type="AlphaFoldDB" id="A0AAC9MVE8"/>
<dbReference type="Proteomes" id="UP000322283">
    <property type="component" value="Unassembled WGS sequence"/>
</dbReference>
<accession>A0AAC9MVE8</accession>
<keyword evidence="4" id="KW-1185">Reference proteome</keyword>
<evidence type="ECO:0000313" key="3">
    <source>
        <dbReference type="Proteomes" id="UP000094598"/>
    </source>
</evidence>
<proteinExistence type="predicted"/>
<sequence>MLSREYMIMKLLQWNPHWRSDTVERWHYRQLYAVYRKEQARVMKGLNKPVVNRQLAFKS</sequence>